<dbReference type="EMBL" id="JANPWB010000009">
    <property type="protein sequence ID" value="KAJ1154258.1"/>
    <property type="molecule type" value="Genomic_DNA"/>
</dbReference>
<reference evidence="2" key="1">
    <citation type="journal article" date="2022" name="bioRxiv">
        <title>Sequencing and chromosome-scale assembly of the giantPleurodeles waltlgenome.</title>
        <authorList>
            <person name="Brown T."/>
            <person name="Elewa A."/>
            <person name="Iarovenko S."/>
            <person name="Subramanian E."/>
            <person name="Araus A.J."/>
            <person name="Petzold A."/>
            <person name="Susuki M."/>
            <person name="Suzuki K.-i.T."/>
            <person name="Hayashi T."/>
            <person name="Toyoda A."/>
            <person name="Oliveira C."/>
            <person name="Osipova E."/>
            <person name="Leigh N.D."/>
            <person name="Simon A."/>
            <person name="Yun M.H."/>
        </authorList>
    </citation>
    <scope>NUCLEOTIDE SEQUENCE</scope>
    <source>
        <strain evidence="2">20211129_DDA</strain>
        <tissue evidence="2">Liver</tissue>
    </source>
</reference>
<evidence type="ECO:0000313" key="3">
    <source>
        <dbReference type="Proteomes" id="UP001066276"/>
    </source>
</evidence>
<dbReference type="AlphaFoldDB" id="A0AAV7RTJ3"/>
<gene>
    <name evidence="2" type="ORF">NDU88_007012</name>
</gene>
<sequence length="74" mass="8078">MALSARRRACLTDRSVTRHLPAGDQMLLTPGTESQPRSPSVFVRSGDDAGLQMARSSPLTNYTNGTEPFDLQNE</sequence>
<proteinExistence type="predicted"/>
<comment type="caution">
    <text evidence="2">The sequence shown here is derived from an EMBL/GenBank/DDBJ whole genome shotgun (WGS) entry which is preliminary data.</text>
</comment>
<organism evidence="2 3">
    <name type="scientific">Pleurodeles waltl</name>
    <name type="common">Iberian ribbed newt</name>
    <dbReference type="NCBI Taxonomy" id="8319"/>
    <lineage>
        <taxon>Eukaryota</taxon>
        <taxon>Metazoa</taxon>
        <taxon>Chordata</taxon>
        <taxon>Craniata</taxon>
        <taxon>Vertebrata</taxon>
        <taxon>Euteleostomi</taxon>
        <taxon>Amphibia</taxon>
        <taxon>Batrachia</taxon>
        <taxon>Caudata</taxon>
        <taxon>Salamandroidea</taxon>
        <taxon>Salamandridae</taxon>
        <taxon>Pleurodelinae</taxon>
        <taxon>Pleurodeles</taxon>
    </lineage>
</organism>
<name>A0AAV7RTJ3_PLEWA</name>
<feature type="compositionally biased region" description="Polar residues" evidence="1">
    <location>
        <begin position="54"/>
        <end position="74"/>
    </location>
</feature>
<evidence type="ECO:0000313" key="2">
    <source>
        <dbReference type="EMBL" id="KAJ1154258.1"/>
    </source>
</evidence>
<evidence type="ECO:0000256" key="1">
    <source>
        <dbReference type="SAM" id="MobiDB-lite"/>
    </source>
</evidence>
<protein>
    <submittedName>
        <fullName evidence="2">Uncharacterized protein</fullName>
    </submittedName>
</protein>
<accession>A0AAV7RTJ3</accession>
<feature type="region of interest" description="Disordered" evidence="1">
    <location>
        <begin position="21"/>
        <end position="74"/>
    </location>
</feature>
<dbReference type="Proteomes" id="UP001066276">
    <property type="component" value="Chromosome 5"/>
</dbReference>
<keyword evidence="3" id="KW-1185">Reference proteome</keyword>